<reference evidence="15 16" key="1">
    <citation type="submission" date="2018-10" db="EMBL/GenBank/DDBJ databases">
        <title>Iterative Subtractive Binning of Freshwater Chronoseries Metagenomes Recovers Nearly Complete Genomes from over Four Hundred Novel Species.</title>
        <authorList>
            <person name="Rodriguez-R L.M."/>
            <person name="Tsementzi D."/>
            <person name="Luo C."/>
            <person name="Konstantinidis K.T."/>
        </authorList>
    </citation>
    <scope>NUCLEOTIDE SEQUENCE [LARGE SCALE GENOMIC DNA]</scope>
    <source>
        <strain evidence="15">WB7_2B_003</strain>
    </source>
</reference>
<dbReference type="Pfam" id="PF00580">
    <property type="entry name" value="UvrD-helicase"/>
    <property type="match status" value="1"/>
</dbReference>
<dbReference type="Proteomes" id="UP000572953">
    <property type="component" value="Unassembled WGS sequence"/>
</dbReference>
<evidence type="ECO:0000313" key="15">
    <source>
        <dbReference type="EMBL" id="NCU62755.1"/>
    </source>
</evidence>
<evidence type="ECO:0000256" key="4">
    <source>
        <dbReference type="ARBA" id="ARBA00022806"/>
    </source>
</evidence>
<evidence type="ECO:0000256" key="8">
    <source>
        <dbReference type="ARBA" id="ARBA00034617"/>
    </source>
</evidence>
<feature type="domain" description="UvrD-like helicase ATP-binding" evidence="13">
    <location>
        <begin position="10"/>
        <end position="290"/>
    </location>
</feature>
<comment type="catalytic activity">
    <reaction evidence="11">
        <text>ATP + H2O = ADP + phosphate + H(+)</text>
        <dbReference type="Rhea" id="RHEA:13065"/>
        <dbReference type="ChEBI" id="CHEBI:15377"/>
        <dbReference type="ChEBI" id="CHEBI:15378"/>
        <dbReference type="ChEBI" id="CHEBI:30616"/>
        <dbReference type="ChEBI" id="CHEBI:43474"/>
        <dbReference type="ChEBI" id="CHEBI:456216"/>
        <dbReference type="EC" id="5.6.2.4"/>
    </reaction>
</comment>
<evidence type="ECO:0000256" key="12">
    <source>
        <dbReference type="PROSITE-ProRule" id="PRU00560"/>
    </source>
</evidence>
<dbReference type="PROSITE" id="PS51198">
    <property type="entry name" value="UVRD_HELICASE_ATP_BIND"/>
    <property type="match status" value="1"/>
</dbReference>
<keyword evidence="5 12" id="KW-0067">ATP-binding</keyword>
<dbReference type="InterPro" id="IPR000212">
    <property type="entry name" value="DNA_helicase_UvrD/REP"/>
</dbReference>
<evidence type="ECO:0000313" key="16">
    <source>
        <dbReference type="Proteomes" id="UP000572953"/>
    </source>
</evidence>
<proteinExistence type="inferred from homology"/>
<evidence type="ECO:0000256" key="7">
    <source>
        <dbReference type="ARBA" id="ARBA00023235"/>
    </source>
</evidence>
<protein>
    <recommendedName>
        <fullName evidence="9">DNA 3'-5' helicase</fullName>
        <ecNumber evidence="9">5.6.2.4</ecNumber>
    </recommendedName>
    <alternativeName>
        <fullName evidence="10">DNA 3'-5' helicase II</fullName>
    </alternativeName>
</protein>
<dbReference type="PROSITE" id="PS51217">
    <property type="entry name" value="UVRD_HELICASE_CTER"/>
    <property type="match status" value="1"/>
</dbReference>
<keyword evidence="2 12" id="KW-0547">Nucleotide-binding</keyword>
<evidence type="ECO:0000256" key="9">
    <source>
        <dbReference type="ARBA" id="ARBA00034808"/>
    </source>
</evidence>
<gene>
    <name evidence="15" type="ORF">EBV78_01475</name>
</gene>
<dbReference type="PANTHER" id="PTHR11070">
    <property type="entry name" value="UVRD / RECB / PCRA DNA HELICASE FAMILY MEMBER"/>
    <property type="match status" value="1"/>
</dbReference>
<dbReference type="Gene3D" id="1.10.10.160">
    <property type="match status" value="1"/>
</dbReference>
<evidence type="ECO:0000256" key="11">
    <source>
        <dbReference type="ARBA" id="ARBA00048988"/>
    </source>
</evidence>
<evidence type="ECO:0000256" key="5">
    <source>
        <dbReference type="ARBA" id="ARBA00022840"/>
    </source>
</evidence>
<keyword evidence="4 12" id="KW-0347">Helicase</keyword>
<dbReference type="InterPro" id="IPR027417">
    <property type="entry name" value="P-loop_NTPase"/>
</dbReference>
<dbReference type="Gene3D" id="1.10.486.10">
    <property type="entry name" value="PCRA, domain 4"/>
    <property type="match status" value="1"/>
</dbReference>
<dbReference type="GO" id="GO:0005524">
    <property type="term" value="F:ATP binding"/>
    <property type="evidence" value="ECO:0007669"/>
    <property type="project" value="UniProtKB-UniRule"/>
</dbReference>
<evidence type="ECO:0000259" key="13">
    <source>
        <dbReference type="PROSITE" id="PS51198"/>
    </source>
</evidence>
<feature type="domain" description="UvrD-like helicase C-terminal" evidence="14">
    <location>
        <begin position="291"/>
        <end position="558"/>
    </location>
</feature>
<comment type="similarity">
    <text evidence="1">Belongs to the helicase family. UvrD subfamily.</text>
</comment>
<accession>A0A845SDW2</accession>
<evidence type="ECO:0000259" key="14">
    <source>
        <dbReference type="PROSITE" id="PS51217"/>
    </source>
</evidence>
<dbReference type="CDD" id="cd18807">
    <property type="entry name" value="SF1_C_UvrD"/>
    <property type="match status" value="1"/>
</dbReference>
<dbReference type="GO" id="GO:0003677">
    <property type="term" value="F:DNA binding"/>
    <property type="evidence" value="ECO:0007669"/>
    <property type="project" value="UniProtKB-KW"/>
</dbReference>
<dbReference type="GO" id="GO:0043138">
    <property type="term" value="F:3'-5' DNA helicase activity"/>
    <property type="evidence" value="ECO:0007669"/>
    <property type="project" value="UniProtKB-EC"/>
</dbReference>
<dbReference type="CDD" id="cd17932">
    <property type="entry name" value="DEXQc_UvrD"/>
    <property type="match status" value="1"/>
</dbReference>
<dbReference type="AlphaFoldDB" id="A0A845SDW2"/>
<dbReference type="GO" id="GO:0016787">
    <property type="term" value="F:hydrolase activity"/>
    <property type="evidence" value="ECO:0007669"/>
    <property type="project" value="UniProtKB-UniRule"/>
</dbReference>
<keyword evidence="3 12" id="KW-0378">Hydrolase</keyword>
<evidence type="ECO:0000256" key="10">
    <source>
        <dbReference type="ARBA" id="ARBA00034923"/>
    </source>
</evidence>
<dbReference type="Gene3D" id="3.40.50.300">
    <property type="entry name" value="P-loop containing nucleotide triphosphate hydrolases"/>
    <property type="match status" value="2"/>
</dbReference>
<dbReference type="SUPFAM" id="SSF52540">
    <property type="entry name" value="P-loop containing nucleoside triphosphate hydrolases"/>
    <property type="match status" value="1"/>
</dbReference>
<dbReference type="Pfam" id="PF13361">
    <property type="entry name" value="UvrD_C"/>
    <property type="match status" value="1"/>
</dbReference>
<dbReference type="GO" id="GO:0033202">
    <property type="term" value="C:DNA helicase complex"/>
    <property type="evidence" value="ECO:0007669"/>
    <property type="project" value="TreeGrafter"/>
</dbReference>
<sequence>MNSTIQNYLLNLNNQQKEAVIHTDGPLLILAGAGSGKTKVLTTRVVHLIETKKCWANQILCVTFTNKAANEMRERILKFLSTQSSSLPWLGTFHSISNKILRRHAEAVGLKSNFTILDTLDQLRLIKNIIESENIDIKKIPPKLVAVFIDDWKNKGLIPSEVKINNENYIKDIALKIYRIYQQRLKVMNCVDFGDLILHCVTIFKTMPEILELYHNNFKYILVDEYQDTNFIQNIWLNLLSKKNNNLCCVGDDDQSIYSWRGAEVKNILNFDKLNANTKVIKLEQNYRSTQNILDTASSLISNNEDRLGKKLWSENSKGDLIEVNCYNNGYDEAVAIADEIEKNLSNHNSLNQISILVRAAFQTREFEDRFIKINLPYRVIGGLKFYDRAEIKDAICYIRIIYQENDDLAFERIINTPKRSIGDATLKEIHKISKQKNINLEQASLVYCEQENPNGKTILSLKKIITDIQLWRKLSKEISHYELTERVLDESGYTQMLMNEKTPEADSKLENLKELVLSMKNYSNLQDFLENISLQTSIDEDWNGEKINLMTMHAAKGLEFDVVFLPGWEEGLFPHQKSIDEKGHQAIEEERRLAYVAITRAKKKLFISFVNNRRIYGSKRDRDIDWMPTLPSRFIEELPKDNINMKNNFSEYQKNDFDFNQEIDYDKPSRSPGWERLKQAKKNKTNFNKISYNNNNTIFKVGESVIHEDFGNGKIIHIEDNKVIINFKKYGEKKIIDKFIKKINEQN</sequence>
<keyword evidence="7" id="KW-0413">Isomerase</keyword>
<dbReference type="GO" id="GO:0005829">
    <property type="term" value="C:cytosol"/>
    <property type="evidence" value="ECO:0007669"/>
    <property type="project" value="TreeGrafter"/>
</dbReference>
<dbReference type="PANTHER" id="PTHR11070:SF2">
    <property type="entry name" value="ATP-DEPENDENT DNA HELICASE SRS2"/>
    <property type="match status" value="1"/>
</dbReference>
<dbReference type="InterPro" id="IPR014016">
    <property type="entry name" value="UvrD-like_ATP-bd"/>
</dbReference>
<dbReference type="EC" id="5.6.2.4" evidence="9"/>
<organism evidence="15 16">
    <name type="scientific">Candidatus Fonsibacter lacus</name>
    <dbReference type="NCBI Taxonomy" id="2576439"/>
    <lineage>
        <taxon>Bacteria</taxon>
        <taxon>Pseudomonadati</taxon>
        <taxon>Pseudomonadota</taxon>
        <taxon>Alphaproteobacteria</taxon>
        <taxon>Candidatus Pelagibacterales</taxon>
        <taxon>Candidatus Pelagibacterales incertae sedis</taxon>
        <taxon>Candidatus Fonsibacter</taxon>
    </lineage>
</organism>
<evidence type="ECO:0000256" key="2">
    <source>
        <dbReference type="ARBA" id="ARBA00022741"/>
    </source>
</evidence>
<feature type="binding site" evidence="12">
    <location>
        <begin position="31"/>
        <end position="38"/>
    </location>
    <ligand>
        <name>ATP</name>
        <dbReference type="ChEBI" id="CHEBI:30616"/>
    </ligand>
</feature>
<dbReference type="InterPro" id="IPR014017">
    <property type="entry name" value="DNA_helicase_UvrD-like_C"/>
</dbReference>
<comment type="catalytic activity">
    <reaction evidence="8">
        <text>Couples ATP hydrolysis with the unwinding of duplex DNA by translocating in the 3'-5' direction.</text>
        <dbReference type="EC" id="5.6.2.4"/>
    </reaction>
</comment>
<dbReference type="EMBL" id="RGGN01000032">
    <property type="protein sequence ID" value="NCU62755.1"/>
    <property type="molecule type" value="Genomic_DNA"/>
</dbReference>
<evidence type="ECO:0000256" key="1">
    <source>
        <dbReference type="ARBA" id="ARBA00009922"/>
    </source>
</evidence>
<dbReference type="InterPro" id="IPR013986">
    <property type="entry name" value="DExx_box_DNA_helicase_dom_sf"/>
</dbReference>
<dbReference type="GO" id="GO:0000725">
    <property type="term" value="P:recombinational repair"/>
    <property type="evidence" value="ECO:0007669"/>
    <property type="project" value="TreeGrafter"/>
</dbReference>
<name>A0A845SDW2_9PROT</name>
<evidence type="ECO:0000256" key="3">
    <source>
        <dbReference type="ARBA" id="ARBA00022801"/>
    </source>
</evidence>
<keyword evidence="6" id="KW-0238">DNA-binding</keyword>
<comment type="caution">
    <text evidence="15">The sequence shown here is derived from an EMBL/GenBank/DDBJ whole genome shotgun (WGS) entry which is preliminary data.</text>
</comment>
<evidence type="ECO:0000256" key="6">
    <source>
        <dbReference type="ARBA" id="ARBA00023125"/>
    </source>
</evidence>